<gene>
    <name evidence="2" type="ORF">CHIRRI_LOCUS3696</name>
</gene>
<proteinExistence type="predicted"/>
<dbReference type="EMBL" id="OU895877">
    <property type="protein sequence ID" value="CAG9800758.1"/>
    <property type="molecule type" value="Genomic_DNA"/>
</dbReference>
<reference evidence="2" key="2">
    <citation type="submission" date="2022-10" db="EMBL/GenBank/DDBJ databases">
        <authorList>
            <consortium name="ENA_rothamsted_submissions"/>
            <consortium name="culmorum"/>
            <person name="King R."/>
        </authorList>
    </citation>
    <scope>NUCLEOTIDE SEQUENCE</scope>
</reference>
<reference evidence="2" key="1">
    <citation type="submission" date="2022-01" db="EMBL/GenBank/DDBJ databases">
        <authorList>
            <person name="King R."/>
        </authorList>
    </citation>
    <scope>NUCLEOTIDE SEQUENCE</scope>
</reference>
<protein>
    <submittedName>
        <fullName evidence="2">Uncharacterized protein</fullName>
    </submittedName>
</protein>
<dbReference type="OrthoDB" id="8250201at2759"/>
<name>A0A9N9WP19_9DIPT</name>
<evidence type="ECO:0000313" key="2">
    <source>
        <dbReference type="EMBL" id="CAG9800758.1"/>
    </source>
</evidence>
<feature type="compositionally biased region" description="Basic residues" evidence="1">
    <location>
        <begin position="237"/>
        <end position="246"/>
    </location>
</feature>
<keyword evidence="3" id="KW-1185">Reference proteome</keyword>
<feature type="compositionally biased region" description="Basic and acidic residues" evidence="1">
    <location>
        <begin position="226"/>
        <end position="236"/>
    </location>
</feature>
<evidence type="ECO:0000313" key="3">
    <source>
        <dbReference type="Proteomes" id="UP001153620"/>
    </source>
</evidence>
<sequence length="255" mass="29686">MSKFEDLFNKKKEAAPVLDLSKSTATTKDEFKKLMEKVPDFKIRPVKVRPEEIKIKEKECKEFKLSKKELRYLRNNQGERERQYVYMDPIPVEMRSIVIMEICSVPIDWKMLTTLRPKLKADEDYFDRLIEMGKLQIKTENIDKKVNAPSSTMRKFKNKAGVIETRILTCAECGEEFCLGNTCNEFNYDLFARVPIKVAPKKTPEHGSNKSTTSIIAKLMGTDKVKVKKPLIDNKMSRRRRRRSPSKKKENGDKA</sequence>
<accession>A0A9N9WP19</accession>
<organism evidence="2 3">
    <name type="scientific">Chironomus riparius</name>
    <dbReference type="NCBI Taxonomy" id="315576"/>
    <lineage>
        <taxon>Eukaryota</taxon>
        <taxon>Metazoa</taxon>
        <taxon>Ecdysozoa</taxon>
        <taxon>Arthropoda</taxon>
        <taxon>Hexapoda</taxon>
        <taxon>Insecta</taxon>
        <taxon>Pterygota</taxon>
        <taxon>Neoptera</taxon>
        <taxon>Endopterygota</taxon>
        <taxon>Diptera</taxon>
        <taxon>Nematocera</taxon>
        <taxon>Chironomoidea</taxon>
        <taxon>Chironomidae</taxon>
        <taxon>Chironominae</taxon>
        <taxon>Chironomus</taxon>
    </lineage>
</organism>
<feature type="region of interest" description="Disordered" evidence="1">
    <location>
        <begin position="226"/>
        <end position="255"/>
    </location>
</feature>
<evidence type="ECO:0000256" key="1">
    <source>
        <dbReference type="SAM" id="MobiDB-lite"/>
    </source>
</evidence>
<dbReference type="Proteomes" id="UP001153620">
    <property type="component" value="Chromosome 1"/>
</dbReference>
<dbReference type="AlphaFoldDB" id="A0A9N9WP19"/>